<gene>
    <name evidence="2" type="ORF">IT882_11255</name>
</gene>
<keyword evidence="3" id="KW-1185">Reference proteome</keyword>
<reference evidence="2 3" key="1">
    <citation type="submission" date="2020-11" db="EMBL/GenBank/DDBJ databases">
        <title>Amino acid is mineralized and recycled by bacteria in oceanic microbiome.</title>
        <authorList>
            <person name="Zheng L.Y."/>
        </authorList>
    </citation>
    <scope>NUCLEOTIDE SEQUENCE [LARGE SCALE GENOMIC DNA]</scope>
    <source>
        <strain evidence="2 3">A32-1</strain>
    </source>
</reference>
<evidence type="ECO:0000313" key="2">
    <source>
        <dbReference type="EMBL" id="QPE03841.1"/>
    </source>
</evidence>
<dbReference type="KEGG" id="msf:IT882_11255"/>
<protein>
    <submittedName>
        <fullName evidence="2">Uncharacterized protein</fullName>
    </submittedName>
</protein>
<dbReference type="Proteomes" id="UP000594480">
    <property type="component" value="Chromosome"/>
</dbReference>
<dbReference type="RefSeq" id="WP_195691932.1">
    <property type="nucleotide sequence ID" value="NZ_CP064760.1"/>
</dbReference>
<proteinExistence type="predicted"/>
<name>A0A7S8RGB2_9MICO</name>
<dbReference type="EMBL" id="CP064760">
    <property type="protein sequence ID" value="QPE03841.1"/>
    <property type="molecule type" value="Genomic_DNA"/>
</dbReference>
<evidence type="ECO:0000256" key="1">
    <source>
        <dbReference type="SAM" id="MobiDB-lite"/>
    </source>
</evidence>
<sequence length="79" mass="8860">MDTSLYDIRKDLSRALAELHEAQQSYPDDPTLRAIDNLQSAVERLTDILEEIHSFFSLPVPTTTGPHPVASGSGHRHHR</sequence>
<feature type="region of interest" description="Disordered" evidence="1">
    <location>
        <begin position="60"/>
        <end position="79"/>
    </location>
</feature>
<organism evidence="2 3">
    <name type="scientific">Microbacterium schleiferi</name>
    <dbReference type="NCBI Taxonomy" id="69362"/>
    <lineage>
        <taxon>Bacteria</taxon>
        <taxon>Bacillati</taxon>
        <taxon>Actinomycetota</taxon>
        <taxon>Actinomycetes</taxon>
        <taxon>Micrococcales</taxon>
        <taxon>Microbacteriaceae</taxon>
        <taxon>Microbacterium</taxon>
    </lineage>
</organism>
<accession>A0A7S8RGB2</accession>
<dbReference type="AlphaFoldDB" id="A0A7S8RGB2"/>
<evidence type="ECO:0000313" key="3">
    <source>
        <dbReference type="Proteomes" id="UP000594480"/>
    </source>
</evidence>